<feature type="transmembrane region" description="Helical" evidence="7">
    <location>
        <begin position="379"/>
        <end position="400"/>
    </location>
</feature>
<dbReference type="PANTHER" id="PTHR11206">
    <property type="entry name" value="MULTIDRUG RESISTANCE PROTEIN"/>
    <property type="match status" value="1"/>
</dbReference>
<feature type="transmembrane region" description="Helical" evidence="7">
    <location>
        <begin position="54"/>
        <end position="75"/>
    </location>
</feature>
<dbReference type="AlphaFoldDB" id="A0A4S4LXU5"/>
<evidence type="ECO:0000256" key="6">
    <source>
        <dbReference type="SAM" id="Coils"/>
    </source>
</evidence>
<evidence type="ECO:0000313" key="8">
    <source>
        <dbReference type="EMBL" id="THH17466.1"/>
    </source>
</evidence>
<evidence type="ECO:0000256" key="7">
    <source>
        <dbReference type="SAM" id="Phobius"/>
    </source>
</evidence>
<dbReference type="Proteomes" id="UP000310158">
    <property type="component" value="Unassembled WGS sequence"/>
</dbReference>
<dbReference type="EMBL" id="SGPL01000110">
    <property type="protein sequence ID" value="THH17466.1"/>
    <property type="molecule type" value="Genomic_DNA"/>
</dbReference>
<comment type="similarity">
    <text evidence="2">Belongs to the multi antimicrobial extrusion (MATE) (TC 2.A.66.1) family.</text>
</comment>
<organism evidence="8 9">
    <name type="scientific">Bondarzewia mesenterica</name>
    <dbReference type="NCBI Taxonomy" id="1095465"/>
    <lineage>
        <taxon>Eukaryota</taxon>
        <taxon>Fungi</taxon>
        <taxon>Dikarya</taxon>
        <taxon>Basidiomycota</taxon>
        <taxon>Agaricomycotina</taxon>
        <taxon>Agaricomycetes</taxon>
        <taxon>Russulales</taxon>
        <taxon>Bondarzewiaceae</taxon>
        <taxon>Bondarzewia</taxon>
    </lineage>
</organism>
<keyword evidence="4 7" id="KW-1133">Transmembrane helix</keyword>
<reference evidence="8 9" key="1">
    <citation type="submission" date="2019-02" db="EMBL/GenBank/DDBJ databases">
        <title>Genome sequencing of the rare red list fungi Bondarzewia mesenterica.</title>
        <authorList>
            <person name="Buettner E."/>
            <person name="Kellner H."/>
        </authorList>
    </citation>
    <scope>NUCLEOTIDE SEQUENCE [LARGE SCALE GENOMIC DNA]</scope>
    <source>
        <strain evidence="8 9">DSM 108281</strain>
    </source>
</reference>
<keyword evidence="3 7" id="KW-0812">Transmembrane</keyword>
<evidence type="ECO:0000256" key="3">
    <source>
        <dbReference type="ARBA" id="ARBA00022692"/>
    </source>
</evidence>
<gene>
    <name evidence="8" type="ORF">EW146_g3355</name>
</gene>
<evidence type="ECO:0000256" key="4">
    <source>
        <dbReference type="ARBA" id="ARBA00022989"/>
    </source>
</evidence>
<comment type="caution">
    <text evidence="8">The sequence shown here is derived from an EMBL/GenBank/DDBJ whole genome shotgun (WGS) entry which is preliminary data.</text>
</comment>
<accession>A0A4S4LXU5</accession>
<feature type="transmembrane region" description="Helical" evidence="7">
    <location>
        <begin position="197"/>
        <end position="219"/>
    </location>
</feature>
<keyword evidence="5 7" id="KW-0472">Membrane</keyword>
<feature type="transmembrane region" description="Helical" evidence="7">
    <location>
        <begin position="225"/>
        <end position="250"/>
    </location>
</feature>
<dbReference type="InterPro" id="IPR002528">
    <property type="entry name" value="MATE_fam"/>
</dbReference>
<name>A0A4S4LXU5_9AGAM</name>
<keyword evidence="9" id="KW-1185">Reference proteome</keyword>
<dbReference type="CDD" id="cd13132">
    <property type="entry name" value="MATE_eukaryotic"/>
    <property type="match status" value="1"/>
</dbReference>
<feature type="transmembrane region" description="Helical" evidence="7">
    <location>
        <begin position="479"/>
        <end position="499"/>
    </location>
</feature>
<evidence type="ECO:0000256" key="2">
    <source>
        <dbReference type="ARBA" id="ARBA00010199"/>
    </source>
</evidence>
<feature type="transmembrane region" description="Helical" evidence="7">
    <location>
        <begin position="447"/>
        <end position="467"/>
    </location>
</feature>
<feature type="transmembrane region" description="Helical" evidence="7">
    <location>
        <begin position="412"/>
        <end position="435"/>
    </location>
</feature>
<protein>
    <recommendedName>
        <fullName evidence="10">MATE efflux family protein</fullName>
    </recommendedName>
</protein>
<keyword evidence="6" id="KW-0175">Coiled coil</keyword>
<dbReference type="GO" id="GO:0015297">
    <property type="term" value="F:antiporter activity"/>
    <property type="evidence" value="ECO:0007669"/>
    <property type="project" value="InterPro"/>
</dbReference>
<dbReference type="Pfam" id="PF01554">
    <property type="entry name" value="MatE"/>
    <property type="match status" value="2"/>
</dbReference>
<feature type="transmembrane region" description="Helical" evidence="7">
    <location>
        <begin position="128"/>
        <end position="148"/>
    </location>
</feature>
<comment type="subcellular location">
    <subcellularLocation>
        <location evidence="1">Membrane</location>
        <topology evidence="1">Multi-pass membrane protein</topology>
    </subcellularLocation>
</comment>
<evidence type="ECO:0000256" key="5">
    <source>
        <dbReference type="ARBA" id="ARBA00023136"/>
    </source>
</evidence>
<dbReference type="InterPro" id="IPR045069">
    <property type="entry name" value="MATE_euk"/>
</dbReference>
<dbReference type="GO" id="GO:0042910">
    <property type="term" value="F:xenobiotic transmembrane transporter activity"/>
    <property type="evidence" value="ECO:0007669"/>
    <property type="project" value="InterPro"/>
</dbReference>
<proteinExistence type="inferred from homology"/>
<dbReference type="GO" id="GO:0016020">
    <property type="term" value="C:membrane"/>
    <property type="evidence" value="ECO:0007669"/>
    <property type="project" value="UniProtKB-SubCell"/>
</dbReference>
<dbReference type="GO" id="GO:1990961">
    <property type="term" value="P:xenobiotic detoxification by transmembrane export across the plasma membrane"/>
    <property type="evidence" value="ECO:0007669"/>
    <property type="project" value="InterPro"/>
</dbReference>
<dbReference type="OrthoDB" id="2126698at2759"/>
<sequence length="534" mass="58296">MDTTEHQPTPYHHSDENTPLIHHRVDSLRSVVAKDEDCSSSKHFWNEIRAMLELTLPILGTLLLEYCLIITNVISIGHISTAALAAATLGMLTANVTGFGVIQGFVTALDTVLPSAWTSSHPELVGLWSQRMWAIMVVVMIPIFVIWFKSEAIFLLLGQDAEIAHLASLYLRWLSLGLPAEVFNAIARRYFQAQGRVTVPTATFVVIAPLNVFLNWFIVWGPIGIGFIGAPIATAISFNIISLAFVIVAWRNYIKAKQDGSKQAWHPVGSRSFSQLSVLTRLGFAGVGQVASEWWCWEFVGLAASQLGQVPLASESVLVVSAATTYQAPLALSIAVAIRRVCFVDTKTLFQSFTANSFCSVGNLLGEGKAQQAKLASKVGLVLAVFFGVIVSATFFSARHSWGSLFSDDPDVITLVSSVLPLVALCQVFYGLAGFSNGVLRAKGQQGLGAMLNISAYYIVGIPLGIFLAFKQSMGLKGLWVGLTVALCGCALILLWIVLKTDWEREEKKVRIRLEAEAEAEERRQTMDEVERMG</sequence>
<feature type="coiled-coil region" evidence="6">
    <location>
        <begin position="504"/>
        <end position="533"/>
    </location>
</feature>
<evidence type="ECO:0000313" key="9">
    <source>
        <dbReference type="Proteomes" id="UP000310158"/>
    </source>
</evidence>
<evidence type="ECO:0008006" key="10">
    <source>
        <dbReference type="Google" id="ProtNLM"/>
    </source>
</evidence>
<feature type="transmembrane region" description="Helical" evidence="7">
    <location>
        <begin position="82"/>
        <end position="108"/>
    </location>
</feature>
<evidence type="ECO:0000256" key="1">
    <source>
        <dbReference type="ARBA" id="ARBA00004141"/>
    </source>
</evidence>